<dbReference type="Pfam" id="PF09678">
    <property type="entry name" value="Caa3_CtaG"/>
    <property type="match status" value="1"/>
</dbReference>
<evidence type="ECO:0000313" key="9">
    <source>
        <dbReference type="EMBL" id="MFB9777020.1"/>
    </source>
</evidence>
<dbReference type="PANTHER" id="PTHR34820">
    <property type="entry name" value="INNER MEMBRANE PROTEIN YEBZ"/>
    <property type="match status" value="1"/>
</dbReference>
<feature type="transmembrane region" description="Helical" evidence="7">
    <location>
        <begin position="410"/>
        <end position="430"/>
    </location>
</feature>
<keyword evidence="2" id="KW-1003">Cell membrane</keyword>
<reference evidence="9 10" key="1">
    <citation type="submission" date="2024-09" db="EMBL/GenBank/DDBJ databases">
        <authorList>
            <person name="Sun Q."/>
            <person name="Mori K."/>
        </authorList>
    </citation>
    <scope>NUCLEOTIDE SEQUENCE [LARGE SCALE GENOMIC DNA]</scope>
    <source>
        <strain evidence="9 10">JCM 11683</strain>
    </source>
</reference>
<comment type="caution">
    <text evidence="9">The sequence shown here is derived from an EMBL/GenBank/DDBJ whole genome shotgun (WGS) entry which is preliminary data.</text>
</comment>
<evidence type="ECO:0000313" key="10">
    <source>
        <dbReference type="Proteomes" id="UP001589707"/>
    </source>
</evidence>
<feature type="transmembrane region" description="Helical" evidence="7">
    <location>
        <begin position="269"/>
        <end position="294"/>
    </location>
</feature>
<evidence type="ECO:0000256" key="2">
    <source>
        <dbReference type="ARBA" id="ARBA00022475"/>
    </source>
</evidence>
<keyword evidence="4 7" id="KW-1133">Transmembrane helix</keyword>
<feature type="transmembrane region" description="Helical" evidence="7">
    <location>
        <begin position="591"/>
        <end position="610"/>
    </location>
</feature>
<dbReference type="InterPro" id="IPR019108">
    <property type="entry name" value="Caa3_assmbl_CtaG-rel"/>
</dbReference>
<keyword evidence="10" id="KW-1185">Reference proteome</keyword>
<feature type="transmembrane region" description="Helical" evidence="7">
    <location>
        <begin position="179"/>
        <end position="196"/>
    </location>
</feature>
<feature type="transmembrane region" description="Helical" evidence="7">
    <location>
        <begin position="236"/>
        <end position="257"/>
    </location>
</feature>
<dbReference type="PANTHER" id="PTHR34820:SF4">
    <property type="entry name" value="INNER MEMBRANE PROTEIN YEBZ"/>
    <property type="match status" value="1"/>
</dbReference>
<evidence type="ECO:0000256" key="6">
    <source>
        <dbReference type="SAM" id="MobiDB-lite"/>
    </source>
</evidence>
<keyword evidence="5 7" id="KW-0472">Membrane</keyword>
<accession>A0ABV5X3L4</accession>
<dbReference type="InterPro" id="IPR032694">
    <property type="entry name" value="CopC/D"/>
</dbReference>
<feature type="transmembrane region" description="Helical" evidence="7">
    <location>
        <begin position="40"/>
        <end position="59"/>
    </location>
</feature>
<name>A0ABV5X3L4_9MICO</name>
<dbReference type="EMBL" id="JBHMAU010000069">
    <property type="protein sequence ID" value="MFB9777020.1"/>
    <property type="molecule type" value="Genomic_DNA"/>
</dbReference>
<feature type="transmembrane region" description="Helical" evidence="7">
    <location>
        <begin position="79"/>
        <end position="100"/>
    </location>
</feature>
<feature type="region of interest" description="Disordered" evidence="6">
    <location>
        <begin position="1"/>
        <end position="25"/>
    </location>
</feature>
<protein>
    <submittedName>
        <fullName evidence="9">Cytochrome c oxidase assembly protein</fullName>
    </submittedName>
</protein>
<feature type="transmembrane region" description="Helical" evidence="7">
    <location>
        <begin position="560"/>
        <end position="579"/>
    </location>
</feature>
<evidence type="ECO:0000256" key="3">
    <source>
        <dbReference type="ARBA" id="ARBA00022692"/>
    </source>
</evidence>
<feature type="transmembrane region" description="Helical" evidence="7">
    <location>
        <begin position="474"/>
        <end position="495"/>
    </location>
</feature>
<keyword evidence="3 7" id="KW-0812">Transmembrane</keyword>
<feature type="transmembrane region" description="Helical" evidence="7">
    <location>
        <begin position="442"/>
        <end position="462"/>
    </location>
</feature>
<feature type="transmembrane region" description="Helical" evidence="7">
    <location>
        <begin position="346"/>
        <end position="366"/>
    </location>
</feature>
<dbReference type="RefSeq" id="WP_376840906.1">
    <property type="nucleotide sequence ID" value="NZ_JBHMAU010000069.1"/>
</dbReference>
<sequence length="699" mass="75992">MTPTSAPAARRTSPATGPARGGTPDATAARRLRLAALPGFLLIAAVCGALALDFTGAAAPLLLNDSGPLGRFGLPIAELLFNLSMSVTVAALILATLIFPRDHGGRRRHRGRRAARDIPLDPLWERTLTIAQISSIVWTVSAVAVLIFAFIDSVGAQAFGGEFSQQLGVYVTQIPYGQLRLLIVLSAATLSTLVFATRSFMGIGLITILGVLSLVPLALMGHSAEAYGHMQAVNSIGLHLLAVVAWLGGIIVMALLAPQLTGREDLAVLVSRFSTLALIAFVIMVYSGFVNALLRVRELDDWQTPYGLVVVAKVVLTVILGVIGYWHRSVVIGRLQQAAAARREFWRLLGVETLVFGAVMALGVVLSRSQPPIPDEPPPAPTPAEILTSEPLPPQPTWTSYFTEWRVDPLWTVITVGFVIGYLLAARELYRRGDAWPVGRTISWVLGMAGLFYITSGGPMVYGQVLFSGHMIQHMLLVMAVPLPMVLGAPITLLMRATKPRTDGSRGPREWILGAVHSRYLRFWAHPIVAAINFAGSMIIFYYSGVMYPALDTHLGHELMMVHFLAAGYLFAQSLIGIDPGVNRLAYPMRLLMLLITMTFHAFFGVSIISSEALIEPDWFGNMGHGWMPALEDQRLGGEITWGIGEFPTLALAIIVAVQWSRSSDREAKRRDRAEDRSGDAELKAYNEMLANLQRGKRG</sequence>
<feature type="transmembrane region" description="Helical" evidence="7">
    <location>
        <begin position="136"/>
        <end position="159"/>
    </location>
</feature>
<feature type="transmembrane region" description="Helical" evidence="7">
    <location>
        <begin position="306"/>
        <end position="326"/>
    </location>
</feature>
<dbReference type="Proteomes" id="UP001589707">
    <property type="component" value="Unassembled WGS sequence"/>
</dbReference>
<evidence type="ECO:0000259" key="8">
    <source>
        <dbReference type="Pfam" id="PF05425"/>
    </source>
</evidence>
<gene>
    <name evidence="9" type="ORF">ACFFN1_11525</name>
</gene>
<evidence type="ECO:0000256" key="7">
    <source>
        <dbReference type="SAM" id="Phobius"/>
    </source>
</evidence>
<evidence type="ECO:0000256" key="1">
    <source>
        <dbReference type="ARBA" id="ARBA00004651"/>
    </source>
</evidence>
<feature type="domain" description="Copper resistance protein D" evidence="8">
    <location>
        <begin position="269"/>
        <end position="366"/>
    </location>
</feature>
<comment type="subcellular location">
    <subcellularLocation>
        <location evidence="1">Cell membrane</location>
        <topology evidence="1">Multi-pass membrane protein</topology>
    </subcellularLocation>
</comment>
<evidence type="ECO:0000256" key="5">
    <source>
        <dbReference type="ARBA" id="ARBA00023136"/>
    </source>
</evidence>
<proteinExistence type="predicted"/>
<organism evidence="9 10">
    <name type="scientific">Brevibacterium otitidis</name>
    <dbReference type="NCBI Taxonomy" id="53364"/>
    <lineage>
        <taxon>Bacteria</taxon>
        <taxon>Bacillati</taxon>
        <taxon>Actinomycetota</taxon>
        <taxon>Actinomycetes</taxon>
        <taxon>Micrococcales</taxon>
        <taxon>Brevibacteriaceae</taxon>
        <taxon>Brevibacterium</taxon>
    </lineage>
</organism>
<feature type="transmembrane region" description="Helical" evidence="7">
    <location>
        <begin position="640"/>
        <end position="661"/>
    </location>
</feature>
<feature type="transmembrane region" description="Helical" evidence="7">
    <location>
        <begin position="528"/>
        <end position="548"/>
    </location>
</feature>
<feature type="transmembrane region" description="Helical" evidence="7">
    <location>
        <begin position="203"/>
        <end position="224"/>
    </location>
</feature>
<dbReference type="InterPro" id="IPR008457">
    <property type="entry name" value="Cu-R_CopD_dom"/>
</dbReference>
<evidence type="ECO:0000256" key="4">
    <source>
        <dbReference type="ARBA" id="ARBA00022989"/>
    </source>
</evidence>
<dbReference type="Pfam" id="PF05425">
    <property type="entry name" value="CopD"/>
    <property type="match status" value="1"/>
</dbReference>